<dbReference type="Pfam" id="PF10551">
    <property type="entry name" value="MULE"/>
    <property type="match status" value="1"/>
</dbReference>
<dbReference type="InterPro" id="IPR007527">
    <property type="entry name" value="Znf_SWIM"/>
</dbReference>
<proteinExistence type="predicted"/>
<keyword evidence="2 4" id="KW-0863">Zinc-finger</keyword>
<dbReference type="InterPro" id="IPR018289">
    <property type="entry name" value="MULE_transposase_dom"/>
</dbReference>
<gene>
    <name evidence="7" type="ORF">Tco_0940183</name>
</gene>
<keyword evidence="8" id="KW-1185">Reference proteome</keyword>
<evidence type="ECO:0000256" key="2">
    <source>
        <dbReference type="ARBA" id="ARBA00022771"/>
    </source>
</evidence>
<name>A0ABQ5DPV3_9ASTR</name>
<feature type="compositionally biased region" description="Polar residues" evidence="5">
    <location>
        <begin position="527"/>
        <end position="558"/>
    </location>
</feature>
<dbReference type="InterPro" id="IPR006564">
    <property type="entry name" value="Znf_PMZ"/>
</dbReference>
<evidence type="ECO:0000313" key="8">
    <source>
        <dbReference type="Proteomes" id="UP001151760"/>
    </source>
</evidence>
<evidence type="ECO:0000259" key="6">
    <source>
        <dbReference type="PROSITE" id="PS50966"/>
    </source>
</evidence>
<evidence type="ECO:0000256" key="4">
    <source>
        <dbReference type="PROSITE-ProRule" id="PRU00325"/>
    </source>
</evidence>
<evidence type="ECO:0000256" key="1">
    <source>
        <dbReference type="ARBA" id="ARBA00022723"/>
    </source>
</evidence>
<evidence type="ECO:0000256" key="3">
    <source>
        <dbReference type="ARBA" id="ARBA00022833"/>
    </source>
</evidence>
<dbReference type="PANTHER" id="PTHR31973">
    <property type="entry name" value="POLYPROTEIN, PUTATIVE-RELATED"/>
    <property type="match status" value="1"/>
</dbReference>
<sequence>MNDPIQDYHIRAEGESFDLSVYDKEDESSGDDPIVPNVNVREDNLEVLDFDSLESDLKDVPENATSLGLRKLKKKHLSSKFFIGREFANRDLTKDLIREHVVERPVVDISGKGKLVNEDAEEDKNTIVKIDVYGEEDPKTPTRMFKANIWQQYPGQMLTAVGVDANNGIYPVAYGIVESENQYSWTWFLKCLGDDFDLYSNSNFTFITDRQKGLLPALEKLFPHAEHRYCVRHIYENMNQTWKGSEYKEMLWKCASSTTTVLFEKNMQELKDFNKKAYEWLKKIPAEHWSRAYFSGRAHCDLLINNICEVFNRQLLEARDSPIINALEHVREYLMKRIVVQKIIEKCDGPLTPAVARVFDIIKEASSECIVDWNGADQYQVKGYLQEQYVVNLNQRTCSCRKWEISGIPCKHAIAAIHDMADNGNDVGIPEDWVHDSYKLATWKAVYSHKVNPVNGRELWSKFECPTTLLPPKIHPQIGRPPKKRKKSKGEIVMVKGNKLTRQGKTVTCSLCHAAGHNKRSCDRRQPSQGGTSNAAGVGTQASKGGTSNAGTQASTGSPLKRTKKSASRLTPEK</sequence>
<keyword evidence="3" id="KW-0862">Zinc</keyword>
<dbReference type="PROSITE" id="PS50966">
    <property type="entry name" value="ZF_SWIM"/>
    <property type="match status" value="1"/>
</dbReference>
<dbReference type="SMART" id="SM00575">
    <property type="entry name" value="ZnF_PMZ"/>
    <property type="match status" value="1"/>
</dbReference>
<evidence type="ECO:0000313" key="7">
    <source>
        <dbReference type="EMBL" id="GJT40318.1"/>
    </source>
</evidence>
<reference evidence="7" key="1">
    <citation type="journal article" date="2022" name="Int. J. Mol. Sci.">
        <title>Draft Genome of Tanacetum Coccineum: Genomic Comparison of Closely Related Tanacetum-Family Plants.</title>
        <authorList>
            <person name="Yamashiro T."/>
            <person name="Shiraishi A."/>
            <person name="Nakayama K."/>
            <person name="Satake H."/>
        </authorList>
    </citation>
    <scope>NUCLEOTIDE SEQUENCE</scope>
</reference>
<dbReference type="EMBL" id="BQNB010015462">
    <property type="protein sequence ID" value="GJT40318.1"/>
    <property type="molecule type" value="Genomic_DNA"/>
</dbReference>
<keyword evidence="1" id="KW-0479">Metal-binding</keyword>
<dbReference type="Pfam" id="PF04434">
    <property type="entry name" value="SWIM"/>
    <property type="match status" value="1"/>
</dbReference>
<feature type="region of interest" description="Disordered" evidence="5">
    <location>
        <begin position="516"/>
        <end position="574"/>
    </location>
</feature>
<organism evidence="7 8">
    <name type="scientific">Tanacetum coccineum</name>
    <dbReference type="NCBI Taxonomy" id="301880"/>
    <lineage>
        <taxon>Eukaryota</taxon>
        <taxon>Viridiplantae</taxon>
        <taxon>Streptophyta</taxon>
        <taxon>Embryophyta</taxon>
        <taxon>Tracheophyta</taxon>
        <taxon>Spermatophyta</taxon>
        <taxon>Magnoliopsida</taxon>
        <taxon>eudicotyledons</taxon>
        <taxon>Gunneridae</taxon>
        <taxon>Pentapetalae</taxon>
        <taxon>asterids</taxon>
        <taxon>campanulids</taxon>
        <taxon>Asterales</taxon>
        <taxon>Asteraceae</taxon>
        <taxon>Asteroideae</taxon>
        <taxon>Anthemideae</taxon>
        <taxon>Anthemidinae</taxon>
        <taxon>Tanacetum</taxon>
    </lineage>
</organism>
<feature type="domain" description="SWIM-type" evidence="6">
    <location>
        <begin position="389"/>
        <end position="421"/>
    </location>
</feature>
<comment type="caution">
    <text evidence="7">The sequence shown here is derived from an EMBL/GenBank/DDBJ whole genome shotgun (WGS) entry which is preliminary data.</text>
</comment>
<dbReference type="Proteomes" id="UP001151760">
    <property type="component" value="Unassembled WGS sequence"/>
</dbReference>
<accession>A0ABQ5DPV3</accession>
<reference evidence="7" key="2">
    <citation type="submission" date="2022-01" db="EMBL/GenBank/DDBJ databases">
        <authorList>
            <person name="Yamashiro T."/>
            <person name="Shiraishi A."/>
            <person name="Satake H."/>
            <person name="Nakayama K."/>
        </authorList>
    </citation>
    <scope>NUCLEOTIDE SEQUENCE</scope>
</reference>
<protein>
    <submittedName>
        <fullName evidence="7">Mutator type transposase</fullName>
    </submittedName>
</protein>
<dbReference type="PANTHER" id="PTHR31973:SF190">
    <property type="entry name" value="MULE TRANSPOSASE DOMAIN-CONTAINING PROTEIN"/>
    <property type="match status" value="1"/>
</dbReference>
<evidence type="ECO:0000256" key="5">
    <source>
        <dbReference type="SAM" id="MobiDB-lite"/>
    </source>
</evidence>